<feature type="transmembrane region" description="Helical" evidence="7">
    <location>
        <begin position="729"/>
        <end position="755"/>
    </location>
</feature>
<keyword evidence="2" id="KW-1003">Cell membrane</keyword>
<evidence type="ECO:0000256" key="7">
    <source>
        <dbReference type="SAM" id="Phobius"/>
    </source>
</evidence>
<protein>
    <submittedName>
        <fullName evidence="9">ABC transporter permease</fullName>
    </submittedName>
</protein>
<keyword evidence="5 7" id="KW-0472">Membrane</keyword>
<gene>
    <name evidence="9" type="ORF">GCM10010405_41550</name>
</gene>
<feature type="domain" description="ABC3 transporter permease C-terminal" evidence="8">
    <location>
        <begin position="685"/>
        <end position="795"/>
    </location>
</feature>
<reference evidence="9 10" key="1">
    <citation type="journal article" date="2019" name="Int. J. Syst. Evol. Microbiol.">
        <title>The Global Catalogue of Microorganisms (GCM) 10K type strain sequencing project: providing services to taxonomists for standard genome sequencing and annotation.</title>
        <authorList>
            <consortium name="The Broad Institute Genomics Platform"/>
            <consortium name="The Broad Institute Genome Sequencing Center for Infectious Disease"/>
            <person name="Wu L."/>
            <person name="Ma J."/>
        </authorList>
    </citation>
    <scope>NUCLEOTIDE SEQUENCE [LARGE SCALE GENOMIC DNA]</scope>
    <source>
        <strain evidence="9 10">JCM 6305</strain>
    </source>
</reference>
<evidence type="ECO:0000256" key="1">
    <source>
        <dbReference type="ARBA" id="ARBA00004651"/>
    </source>
</evidence>
<sequence length="804" mass="84172">MSALDSRAPTAPATPPPVPSAGPVGTAGRLADLLMGARFAVTGGREGWVRTVLTAVGVGLGVAVLMVAASVPAMLDARDARGAVRGVSVFAPDAERSDRSALFLEEGTEFRGKNVHGQVLQPDGDRPPVPPGLREVPGPGEMAVSPALRELLSSPEGELLRERLPYRIVDTIGEKGLVGPRELTYVLGSDGLDEIGTAHRIDHFGTDHEPDALDAVLLLLVVVVCVVLLLPVAVFIATAVRFGGERRDRRLAALRLVGADSRTVRRIAAGESLVGALLGLAVGAALFLPTRLLIGEAELFGISVFPSDVRPGAPLLALILVAVPACAVAVTLFALRGVTIEPLGVVRHSGVRGRRLWWRLVPPVVGLLLLAPSIGGIGSDEETIDTYRIATGIVLLLIGVTAVLPWLVETVVGRLRGGPLPVQLAVRRLQLDSGPAARAVGGITVAVAGAIAVQMLFSGVSGAYTKETGQDPGRAQVHVTGSVADGDEARELTERLDAAEGVRNALGTTNGHYLAVGEDPNGDAPYTQVTVADCATLRELARITTCAKGDAFIVPSGEHERDTGVPGARLDLNTPEYNESKGVYEQVGDPVPWTVPEDARVVAARNSPEGETTHGVLVTPEAIDVSAMRDARAEVMLRIDPRVPDVEEHVRNAAETGRPAIDVLTLTETREAGEFAAIRTGLYIGAAGVLLLIGAGMVVSTLEQLRERKRLLSVLVAFGTRRSTLGWSVLWQTALPVVLGLALAAVGGIGLGAVLLRMTSTPVAVDWTSLAAMTGIGGAVILLVTVLSLPPLWRMMRPDGLRTE</sequence>
<feature type="transmembrane region" description="Helical" evidence="7">
    <location>
        <begin position="356"/>
        <end position="377"/>
    </location>
</feature>
<dbReference type="InterPro" id="IPR003838">
    <property type="entry name" value="ABC3_permease_C"/>
</dbReference>
<feature type="transmembrane region" description="Helical" evidence="7">
    <location>
        <begin position="436"/>
        <end position="457"/>
    </location>
</feature>
<keyword evidence="4 7" id="KW-1133">Transmembrane helix</keyword>
<dbReference type="InterPro" id="IPR038766">
    <property type="entry name" value="Membrane_comp_ABC_pdt"/>
</dbReference>
<feature type="transmembrane region" description="Helical" evidence="7">
    <location>
        <begin position="272"/>
        <end position="294"/>
    </location>
</feature>
<dbReference type="EMBL" id="BAAASZ010000027">
    <property type="protein sequence ID" value="GAA2453453.1"/>
    <property type="molecule type" value="Genomic_DNA"/>
</dbReference>
<evidence type="ECO:0000256" key="5">
    <source>
        <dbReference type="ARBA" id="ARBA00023136"/>
    </source>
</evidence>
<evidence type="ECO:0000256" key="6">
    <source>
        <dbReference type="SAM" id="MobiDB-lite"/>
    </source>
</evidence>
<name>A0ABN3KDI7_9ACTN</name>
<comment type="subcellular location">
    <subcellularLocation>
        <location evidence="1">Cell membrane</location>
        <topology evidence="1">Multi-pass membrane protein</topology>
    </subcellularLocation>
</comment>
<dbReference type="PANTHER" id="PTHR30287">
    <property type="entry name" value="MEMBRANE COMPONENT OF PREDICTED ABC SUPERFAMILY METABOLITE UPTAKE TRANSPORTER"/>
    <property type="match status" value="1"/>
</dbReference>
<evidence type="ECO:0000256" key="3">
    <source>
        <dbReference type="ARBA" id="ARBA00022692"/>
    </source>
</evidence>
<evidence type="ECO:0000256" key="4">
    <source>
        <dbReference type="ARBA" id="ARBA00022989"/>
    </source>
</evidence>
<evidence type="ECO:0000313" key="9">
    <source>
        <dbReference type="EMBL" id="GAA2453453.1"/>
    </source>
</evidence>
<dbReference type="RefSeq" id="WP_344325607.1">
    <property type="nucleotide sequence ID" value="NZ_BAAASZ010000027.1"/>
</dbReference>
<feature type="transmembrane region" description="Helical" evidence="7">
    <location>
        <begin position="389"/>
        <end position="408"/>
    </location>
</feature>
<evidence type="ECO:0000313" key="10">
    <source>
        <dbReference type="Proteomes" id="UP001501638"/>
    </source>
</evidence>
<feature type="transmembrane region" description="Helical" evidence="7">
    <location>
        <begin position="682"/>
        <end position="702"/>
    </location>
</feature>
<keyword evidence="10" id="KW-1185">Reference proteome</keyword>
<evidence type="ECO:0000259" key="8">
    <source>
        <dbReference type="Pfam" id="PF02687"/>
    </source>
</evidence>
<feature type="transmembrane region" description="Helical" evidence="7">
    <location>
        <begin position="215"/>
        <end position="240"/>
    </location>
</feature>
<accession>A0ABN3KDI7</accession>
<feature type="transmembrane region" description="Helical" evidence="7">
    <location>
        <begin position="767"/>
        <end position="789"/>
    </location>
</feature>
<dbReference type="Pfam" id="PF02687">
    <property type="entry name" value="FtsX"/>
    <property type="match status" value="2"/>
</dbReference>
<feature type="region of interest" description="Disordered" evidence="6">
    <location>
        <begin position="1"/>
        <end position="24"/>
    </location>
</feature>
<evidence type="ECO:0000256" key="2">
    <source>
        <dbReference type="ARBA" id="ARBA00022475"/>
    </source>
</evidence>
<organism evidence="9 10">
    <name type="scientific">Streptomyces macrosporus</name>
    <dbReference type="NCBI Taxonomy" id="44032"/>
    <lineage>
        <taxon>Bacteria</taxon>
        <taxon>Bacillati</taxon>
        <taxon>Actinomycetota</taxon>
        <taxon>Actinomycetes</taxon>
        <taxon>Kitasatosporales</taxon>
        <taxon>Streptomycetaceae</taxon>
        <taxon>Streptomyces</taxon>
    </lineage>
</organism>
<feature type="transmembrane region" description="Helical" evidence="7">
    <location>
        <begin position="314"/>
        <end position="335"/>
    </location>
</feature>
<feature type="transmembrane region" description="Helical" evidence="7">
    <location>
        <begin position="52"/>
        <end position="75"/>
    </location>
</feature>
<feature type="domain" description="ABC3 transporter permease C-terminal" evidence="8">
    <location>
        <begin position="223"/>
        <end position="339"/>
    </location>
</feature>
<keyword evidence="3 7" id="KW-0812">Transmembrane</keyword>
<dbReference type="Proteomes" id="UP001501638">
    <property type="component" value="Unassembled WGS sequence"/>
</dbReference>
<dbReference type="PANTHER" id="PTHR30287:SF2">
    <property type="entry name" value="BLL1001 PROTEIN"/>
    <property type="match status" value="1"/>
</dbReference>
<proteinExistence type="predicted"/>
<comment type="caution">
    <text evidence="9">The sequence shown here is derived from an EMBL/GenBank/DDBJ whole genome shotgun (WGS) entry which is preliminary data.</text>
</comment>